<feature type="active site" description="Nucleophile" evidence="4">
    <location>
        <position position="75"/>
    </location>
</feature>
<evidence type="ECO:0000256" key="1">
    <source>
        <dbReference type="ARBA" id="ARBA00022801"/>
    </source>
</evidence>
<comment type="caution">
    <text evidence="4">Lacks conserved residue(s) required for the propagation of feature annotation.</text>
</comment>
<sequence>MTAPLDVPSEPVLAGDDEVLRALVRRRDRGRRDDGHRIALVIGGGGMRGAYSGGMAHALEDAGLAPWFDVVYGSSAGAFVGAALVIGEGAAASAIFHEDMACRAFVDPRRIGAGKPLLSLDYLLDEVMVSSKPMPWARLRDSPVPLRVVATAVDDLSGHVLGPRTIDEWRRAMRATATIPWVAGPPVPLHGRLWIDGSVAEPLPVPRALREGATHVLALLNRSAVELVRAVPDTAPARWASAIDRVVPGLGAMAQEARRHGEVVALLTDARHAQRAGAHVLAITPPHGLGVRGLTTDVQRVKEATECGYATLQAALDRALTAAA</sequence>
<dbReference type="InterPro" id="IPR016035">
    <property type="entry name" value="Acyl_Trfase/lysoPLipase"/>
</dbReference>
<accession>A0A1M6XAI4</accession>
<keyword evidence="7" id="KW-1185">Reference proteome</keyword>
<keyword evidence="1 4" id="KW-0378">Hydrolase</keyword>
<dbReference type="Pfam" id="PF01734">
    <property type="entry name" value="Patatin"/>
    <property type="match status" value="1"/>
</dbReference>
<keyword evidence="2 4" id="KW-0442">Lipid degradation</keyword>
<dbReference type="PANTHER" id="PTHR14226">
    <property type="entry name" value="NEUROPATHY TARGET ESTERASE/SWISS CHEESE D.MELANOGASTER"/>
    <property type="match status" value="1"/>
</dbReference>
<dbReference type="GO" id="GO:0016787">
    <property type="term" value="F:hydrolase activity"/>
    <property type="evidence" value="ECO:0007669"/>
    <property type="project" value="UniProtKB-UniRule"/>
</dbReference>
<dbReference type="OrthoDB" id="4080114at2"/>
<dbReference type="STRING" id="1848.SAMN05443637_116129"/>
<evidence type="ECO:0000256" key="2">
    <source>
        <dbReference type="ARBA" id="ARBA00022963"/>
    </source>
</evidence>
<dbReference type="RefSeq" id="WP_073458758.1">
    <property type="nucleotide sequence ID" value="NZ_CALGVN010000027.1"/>
</dbReference>
<evidence type="ECO:0000313" key="6">
    <source>
        <dbReference type="EMBL" id="SHL02785.1"/>
    </source>
</evidence>
<evidence type="ECO:0000313" key="7">
    <source>
        <dbReference type="Proteomes" id="UP000184363"/>
    </source>
</evidence>
<feature type="domain" description="PNPLA" evidence="5">
    <location>
        <begin position="40"/>
        <end position="209"/>
    </location>
</feature>
<evidence type="ECO:0000256" key="4">
    <source>
        <dbReference type="PROSITE-ProRule" id="PRU01161"/>
    </source>
</evidence>
<dbReference type="Proteomes" id="UP000184363">
    <property type="component" value="Unassembled WGS sequence"/>
</dbReference>
<dbReference type="PROSITE" id="PS51635">
    <property type="entry name" value="PNPLA"/>
    <property type="match status" value="1"/>
</dbReference>
<dbReference type="Gene3D" id="3.40.1090.10">
    <property type="entry name" value="Cytosolic phospholipase A2 catalytic domain"/>
    <property type="match status" value="2"/>
</dbReference>
<protein>
    <submittedName>
        <fullName evidence="6">Patatin-like phospholipase</fullName>
    </submittedName>
</protein>
<dbReference type="GO" id="GO:0016042">
    <property type="term" value="P:lipid catabolic process"/>
    <property type="evidence" value="ECO:0007669"/>
    <property type="project" value="UniProtKB-UniRule"/>
</dbReference>
<organism evidence="6 7">
    <name type="scientific">Pseudonocardia thermophila</name>
    <dbReference type="NCBI Taxonomy" id="1848"/>
    <lineage>
        <taxon>Bacteria</taxon>
        <taxon>Bacillati</taxon>
        <taxon>Actinomycetota</taxon>
        <taxon>Actinomycetes</taxon>
        <taxon>Pseudonocardiales</taxon>
        <taxon>Pseudonocardiaceae</taxon>
        <taxon>Pseudonocardia</taxon>
    </lineage>
</organism>
<reference evidence="6 7" key="1">
    <citation type="submission" date="2016-11" db="EMBL/GenBank/DDBJ databases">
        <authorList>
            <person name="Jaros S."/>
            <person name="Januszkiewicz K."/>
            <person name="Wedrychowicz H."/>
        </authorList>
    </citation>
    <scope>NUCLEOTIDE SEQUENCE [LARGE SCALE GENOMIC DNA]</scope>
    <source>
        <strain evidence="6 7">DSM 43832</strain>
    </source>
</reference>
<feature type="short sequence motif" description="GXSXG" evidence="4">
    <location>
        <begin position="73"/>
        <end position="77"/>
    </location>
</feature>
<dbReference type="PANTHER" id="PTHR14226:SF64">
    <property type="entry name" value="PNPLA DOMAIN-CONTAINING PROTEIN"/>
    <property type="match status" value="1"/>
</dbReference>
<dbReference type="InterPro" id="IPR002641">
    <property type="entry name" value="PNPLA_dom"/>
</dbReference>
<feature type="short sequence motif" description="GXGXXG" evidence="4">
    <location>
        <begin position="44"/>
        <end position="49"/>
    </location>
</feature>
<evidence type="ECO:0000259" key="5">
    <source>
        <dbReference type="PROSITE" id="PS51635"/>
    </source>
</evidence>
<keyword evidence="3 4" id="KW-0443">Lipid metabolism</keyword>
<gene>
    <name evidence="6" type="ORF">SAMN05443637_116129</name>
</gene>
<feature type="active site" description="Proton acceptor" evidence="4">
    <location>
        <position position="196"/>
    </location>
</feature>
<proteinExistence type="predicted"/>
<dbReference type="InterPro" id="IPR050301">
    <property type="entry name" value="NTE"/>
</dbReference>
<evidence type="ECO:0000256" key="3">
    <source>
        <dbReference type="ARBA" id="ARBA00023098"/>
    </source>
</evidence>
<dbReference type="AlphaFoldDB" id="A0A1M6XAI4"/>
<dbReference type="SUPFAM" id="SSF52151">
    <property type="entry name" value="FabD/lysophospholipase-like"/>
    <property type="match status" value="1"/>
</dbReference>
<dbReference type="EMBL" id="FRAP01000016">
    <property type="protein sequence ID" value="SHL02785.1"/>
    <property type="molecule type" value="Genomic_DNA"/>
</dbReference>
<name>A0A1M6XAI4_PSETH</name>